<accession>A0A292YB41</accession>
<gene>
    <name evidence="3" type="ORF">LNAT_P0283</name>
</gene>
<evidence type="ECO:0000313" key="4">
    <source>
        <dbReference type="Proteomes" id="UP000217944"/>
    </source>
</evidence>
<keyword evidence="1" id="KW-0175">Coiled coil</keyword>
<dbReference type="EMBL" id="BDME01000001">
    <property type="protein sequence ID" value="GAX86988.1"/>
    <property type="molecule type" value="Genomic_DNA"/>
</dbReference>
<dbReference type="RefSeq" id="WP_096258146.1">
    <property type="nucleotide sequence ID" value="NZ_BDME01000001.1"/>
</dbReference>
<feature type="coiled-coil region" evidence="1">
    <location>
        <begin position="44"/>
        <end position="78"/>
    </location>
</feature>
<dbReference type="AlphaFoldDB" id="A0A292YB41"/>
<dbReference type="Proteomes" id="UP000217944">
    <property type="component" value="Unassembled WGS sequence"/>
</dbReference>
<sequence length="81" mass="9759">MIDFDDIRPKRKIDLKIVLVVLLSFLFGIYIFNLLFGEKSFSRMIDLQKEYQVLDKKVKNLKKENTILQKEYFELKELEGK</sequence>
<dbReference type="OrthoDB" id="5373216at2"/>
<protein>
    <recommendedName>
        <fullName evidence="5">Septum formation initiator</fullName>
    </recommendedName>
</protein>
<name>A0A292YB41_9BACT</name>
<keyword evidence="2" id="KW-0472">Membrane</keyword>
<evidence type="ECO:0008006" key="5">
    <source>
        <dbReference type="Google" id="ProtNLM"/>
    </source>
</evidence>
<reference evidence="3 4" key="1">
    <citation type="journal article" date="2017" name="Syst. Appl. Microbiol.">
        <title>Lebetimonas natsushimae sp. nov., a novel strictly anaerobic, moderately thermophilic chemoautotroph isolated from a deep-sea hydrothermal vent polychaete nest in the Mid-Okinawa Trough.</title>
        <authorList>
            <person name="Nagata R."/>
            <person name="Takaki Y."/>
            <person name="Tame A."/>
            <person name="Nunoura T."/>
            <person name="Muto H."/>
            <person name="Mino S."/>
            <person name="Sawayama S."/>
            <person name="Takai K."/>
            <person name="Nakagawa S."/>
        </authorList>
    </citation>
    <scope>NUCLEOTIDE SEQUENCE [LARGE SCALE GENOMIC DNA]</scope>
    <source>
        <strain evidence="3 4">HS1857</strain>
    </source>
</reference>
<evidence type="ECO:0000256" key="2">
    <source>
        <dbReference type="SAM" id="Phobius"/>
    </source>
</evidence>
<proteinExistence type="predicted"/>
<keyword evidence="4" id="KW-1185">Reference proteome</keyword>
<keyword evidence="2" id="KW-0812">Transmembrane</keyword>
<evidence type="ECO:0000313" key="3">
    <source>
        <dbReference type="EMBL" id="GAX86988.1"/>
    </source>
</evidence>
<evidence type="ECO:0000256" key="1">
    <source>
        <dbReference type="SAM" id="Coils"/>
    </source>
</evidence>
<organism evidence="3 4">
    <name type="scientific">Lebetimonas natsushimae</name>
    <dbReference type="NCBI Taxonomy" id="1936991"/>
    <lineage>
        <taxon>Bacteria</taxon>
        <taxon>Pseudomonadati</taxon>
        <taxon>Campylobacterota</taxon>
        <taxon>Epsilonproteobacteria</taxon>
        <taxon>Nautiliales</taxon>
        <taxon>Nautiliaceae</taxon>
        <taxon>Lebetimonas</taxon>
    </lineage>
</organism>
<keyword evidence="2" id="KW-1133">Transmembrane helix</keyword>
<feature type="transmembrane region" description="Helical" evidence="2">
    <location>
        <begin position="17"/>
        <end position="36"/>
    </location>
</feature>
<comment type="caution">
    <text evidence="3">The sequence shown here is derived from an EMBL/GenBank/DDBJ whole genome shotgun (WGS) entry which is preliminary data.</text>
</comment>